<reference evidence="3 4" key="1">
    <citation type="submission" date="2023-05" db="EMBL/GenBank/DDBJ databases">
        <title>Microbacterium dauci sp.nov., Isolated from Carrot Rhizosphere Soil.</title>
        <authorList>
            <person name="Xiao Z."/>
            <person name="Zheng J."/>
        </authorList>
    </citation>
    <scope>NUCLEOTIDE SEQUENCE [LARGE SCALE GENOMIC DNA]</scope>
    <source>
        <strain evidence="3 4">LX3-4</strain>
    </source>
</reference>
<accession>A0ABT6ZH75</accession>
<sequence length="176" mass="18706">MRTRRLLFGAAGALLIALLWIGAVAANAPRDAPADRAAFTVTYVFDGDTIEAEPADAAARALAGTEDPVRIRLIGIDTPEGTPEPECGADAARERLVELLPEGSRVSAASDREPRDRYDRLLLYLWDADGAFVNATLVAEGHAEALRVEPNVAHAGEFDRLEAEARAAGVGQWGAC</sequence>
<evidence type="ECO:0000313" key="4">
    <source>
        <dbReference type="Proteomes" id="UP001321481"/>
    </source>
</evidence>
<dbReference type="Proteomes" id="UP001321481">
    <property type="component" value="Unassembled WGS sequence"/>
</dbReference>
<feature type="domain" description="TNase-like" evidence="2">
    <location>
        <begin position="35"/>
        <end position="175"/>
    </location>
</feature>
<organism evidence="3 4">
    <name type="scientific">Microbacterium dauci</name>
    <dbReference type="NCBI Taxonomy" id="3048008"/>
    <lineage>
        <taxon>Bacteria</taxon>
        <taxon>Bacillati</taxon>
        <taxon>Actinomycetota</taxon>
        <taxon>Actinomycetes</taxon>
        <taxon>Micrococcales</taxon>
        <taxon>Microbacteriaceae</taxon>
        <taxon>Microbacterium</taxon>
    </lineage>
</organism>
<dbReference type="RefSeq" id="WP_283717177.1">
    <property type="nucleotide sequence ID" value="NZ_JASJND010000008.1"/>
</dbReference>
<evidence type="ECO:0000313" key="3">
    <source>
        <dbReference type="EMBL" id="MDJ1115489.1"/>
    </source>
</evidence>
<protein>
    <submittedName>
        <fullName evidence="3">Thermonuclease family protein</fullName>
    </submittedName>
</protein>
<gene>
    <name evidence="3" type="ORF">QNI14_13650</name>
</gene>
<dbReference type="InterPro" id="IPR035437">
    <property type="entry name" value="SNase_OB-fold_sf"/>
</dbReference>
<dbReference type="InterPro" id="IPR016071">
    <property type="entry name" value="Staphylococal_nuclease_OB-fold"/>
</dbReference>
<feature type="signal peptide" evidence="1">
    <location>
        <begin position="1"/>
        <end position="25"/>
    </location>
</feature>
<name>A0ABT6ZH75_9MICO</name>
<keyword evidence="1" id="KW-0732">Signal</keyword>
<dbReference type="EMBL" id="JASJND010000008">
    <property type="protein sequence ID" value="MDJ1115489.1"/>
    <property type="molecule type" value="Genomic_DNA"/>
</dbReference>
<dbReference type="Gene3D" id="2.40.50.90">
    <property type="match status" value="1"/>
</dbReference>
<proteinExistence type="predicted"/>
<evidence type="ECO:0000259" key="2">
    <source>
        <dbReference type="PROSITE" id="PS50830"/>
    </source>
</evidence>
<evidence type="ECO:0000256" key="1">
    <source>
        <dbReference type="SAM" id="SignalP"/>
    </source>
</evidence>
<dbReference type="SMART" id="SM00318">
    <property type="entry name" value="SNc"/>
    <property type="match status" value="1"/>
</dbReference>
<dbReference type="SUPFAM" id="SSF50199">
    <property type="entry name" value="Staphylococcal nuclease"/>
    <property type="match status" value="1"/>
</dbReference>
<feature type="chain" id="PRO_5046587438" evidence="1">
    <location>
        <begin position="26"/>
        <end position="176"/>
    </location>
</feature>
<comment type="caution">
    <text evidence="3">The sequence shown here is derived from an EMBL/GenBank/DDBJ whole genome shotgun (WGS) entry which is preliminary data.</text>
</comment>
<dbReference type="Pfam" id="PF00565">
    <property type="entry name" value="SNase"/>
    <property type="match status" value="1"/>
</dbReference>
<dbReference type="PROSITE" id="PS50830">
    <property type="entry name" value="TNASE_3"/>
    <property type="match status" value="1"/>
</dbReference>
<keyword evidence="4" id="KW-1185">Reference proteome</keyword>